<keyword evidence="3" id="KW-1003">Cell membrane</keyword>
<protein>
    <submittedName>
        <fullName evidence="8">Permease</fullName>
    </submittedName>
</protein>
<feature type="transmembrane region" description="Helical" evidence="7">
    <location>
        <begin position="34"/>
        <end position="52"/>
    </location>
</feature>
<evidence type="ECO:0000313" key="8">
    <source>
        <dbReference type="EMBL" id="GIJ67521.1"/>
    </source>
</evidence>
<comment type="caution">
    <text evidence="8">The sequence shown here is derived from an EMBL/GenBank/DDBJ whole genome shotgun (WGS) entry which is preliminary data.</text>
</comment>
<evidence type="ECO:0000256" key="7">
    <source>
        <dbReference type="SAM" id="Phobius"/>
    </source>
</evidence>
<evidence type="ECO:0000256" key="3">
    <source>
        <dbReference type="ARBA" id="ARBA00022475"/>
    </source>
</evidence>
<feature type="transmembrane region" description="Helical" evidence="7">
    <location>
        <begin position="296"/>
        <end position="315"/>
    </location>
</feature>
<reference evidence="8" key="1">
    <citation type="submission" date="2021-01" db="EMBL/GenBank/DDBJ databases">
        <title>Whole genome shotgun sequence of Virgisporangium ochraceum NBRC 16418.</title>
        <authorList>
            <person name="Komaki H."/>
            <person name="Tamura T."/>
        </authorList>
    </citation>
    <scope>NUCLEOTIDE SEQUENCE</scope>
    <source>
        <strain evidence="8">NBRC 16418</strain>
    </source>
</reference>
<dbReference type="GO" id="GO:0055085">
    <property type="term" value="P:transmembrane transport"/>
    <property type="evidence" value="ECO:0007669"/>
    <property type="project" value="InterPro"/>
</dbReference>
<feature type="transmembrane region" description="Helical" evidence="7">
    <location>
        <begin position="263"/>
        <end position="284"/>
    </location>
</feature>
<feature type="transmembrane region" description="Helical" evidence="7">
    <location>
        <begin position="129"/>
        <end position="154"/>
    </location>
</feature>
<sequence>MTTVIIARLAAIFAVIAIGYGFGRTRLLRGEQPLEALTAVAFYILTPALLFRLTATIDLGDLPWVVILVYFGPTVGLLFVVYLWQRYRRTPEDPVAGPGIRAISVTFSNSVQLGIPVVVGIFGDEGLAVHVAIVSVHALTLLTILTVLVELDLARADTTRGGSVLSTAFTTAKRTVLHPVVLPVIVGLVWNVTNLRIPDPVDDVLQTLGQGVVPVCLVLIGLSLAHYGVTGVGWPALWLGAAKLVLMPALVLGVAYAAGVRGIALEVTVLFAALPIGSNALLFAQRYKALEAETTAAIVASTLAFVVTGPAWILATHALS</sequence>
<evidence type="ECO:0000256" key="4">
    <source>
        <dbReference type="ARBA" id="ARBA00022692"/>
    </source>
</evidence>
<dbReference type="InterPro" id="IPR004776">
    <property type="entry name" value="Mem_transp_PIN-like"/>
</dbReference>
<keyword evidence="5 7" id="KW-1133">Transmembrane helix</keyword>
<feature type="transmembrane region" description="Helical" evidence="7">
    <location>
        <begin position="175"/>
        <end position="192"/>
    </location>
</feature>
<feature type="transmembrane region" description="Helical" evidence="7">
    <location>
        <begin position="212"/>
        <end position="229"/>
    </location>
</feature>
<feature type="transmembrane region" description="Helical" evidence="7">
    <location>
        <begin position="6"/>
        <end position="22"/>
    </location>
</feature>
<comment type="subcellular location">
    <subcellularLocation>
        <location evidence="1">Membrane</location>
        <topology evidence="1">Multi-pass membrane protein</topology>
    </subcellularLocation>
</comment>
<dbReference type="Pfam" id="PF03547">
    <property type="entry name" value="Mem_trans"/>
    <property type="match status" value="1"/>
</dbReference>
<dbReference type="PANTHER" id="PTHR36838:SF1">
    <property type="entry name" value="SLR1864 PROTEIN"/>
    <property type="match status" value="1"/>
</dbReference>
<organism evidence="8 9">
    <name type="scientific">Virgisporangium ochraceum</name>
    <dbReference type="NCBI Taxonomy" id="65505"/>
    <lineage>
        <taxon>Bacteria</taxon>
        <taxon>Bacillati</taxon>
        <taxon>Actinomycetota</taxon>
        <taxon>Actinomycetes</taxon>
        <taxon>Micromonosporales</taxon>
        <taxon>Micromonosporaceae</taxon>
        <taxon>Virgisporangium</taxon>
    </lineage>
</organism>
<dbReference type="Proteomes" id="UP000635606">
    <property type="component" value="Unassembled WGS sequence"/>
</dbReference>
<feature type="transmembrane region" description="Helical" evidence="7">
    <location>
        <begin position="64"/>
        <end position="84"/>
    </location>
</feature>
<keyword evidence="6 7" id="KW-0472">Membrane</keyword>
<evidence type="ECO:0000313" key="9">
    <source>
        <dbReference type="Proteomes" id="UP000635606"/>
    </source>
</evidence>
<evidence type="ECO:0000256" key="2">
    <source>
        <dbReference type="ARBA" id="ARBA00022448"/>
    </source>
</evidence>
<dbReference type="RefSeq" id="WP_203927482.1">
    <property type="nucleotide sequence ID" value="NZ_BOPH01000027.1"/>
</dbReference>
<dbReference type="EMBL" id="BOPH01000027">
    <property type="protein sequence ID" value="GIJ67521.1"/>
    <property type="molecule type" value="Genomic_DNA"/>
</dbReference>
<dbReference type="GO" id="GO:0016020">
    <property type="term" value="C:membrane"/>
    <property type="evidence" value="ECO:0007669"/>
    <property type="project" value="UniProtKB-SubCell"/>
</dbReference>
<feature type="transmembrane region" description="Helical" evidence="7">
    <location>
        <begin position="105"/>
        <end position="123"/>
    </location>
</feature>
<evidence type="ECO:0000256" key="1">
    <source>
        <dbReference type="ARBA" id="ARBA00004141"/>
    </source>
</evidence>
<proteinExistence type="predicted"/>
<dbReference type="PANTHER" id="PTHR36838">
    <property type="entry name" value="AUXIN EFFLUX CARRIER FAMILY PROTEIN"/>
    <property type="match status" value="1"/>
</dbReference>
<evidence type="ECO:0000256" key="5">
    <source>
        <dbReference type="ARBA" id="ARBA00022989"/>
    </source>
</evidence>
<gene>
    <name evidence="8" type="ORF">Voc01_024380</name>
</gene>
<evidence type="ECO:0000256" key="6">
    <source>
        <dbReference type="ARBA" id="ARBA00023136"/>
    </source>
</evidence>
<name>A0A8J3ZU42_9ACTN</name>
<dbReference type="AlphaFoldDB" id="A0A8J3ZU42"/>
<keyword evidence="4 7" id="KW-0812">Transmembrane</keyword>
<keyword evidence="2" id="KW-0813">Transport</keyword>
<feature type="transmembrane region" description="Helical" evidence="7">
    <location>
        <begin position="236"/>
        <end position="257"/>
    </location>
</feature>
<accession>A0A8J3ZU42</accession>
<keyword evidence="9" id="KW-1185">Reference proteome</keyword>